<dbReference type="AlphaFoldDB" id="A0A8H2VQB9"/>
<dbReference type="EMBL" id="CAJHIA010000008">
    <property type="protein sequence ID" value="CAD6442522.1"/>
    <property type="molecule type" value="Genomic_DNA"/>
</dbReference>
<accession>A0A8H2VQB9</accession>
<comment type="caution">
    <text evidence="1">The sequence shown here is derived from an EMBL/GenBank/DDBJ whole genome shotgun (WGS) entry which is preliminary data.</text>
</comment>
<dbReference type="Proteomes" id="UP000624404">
    <property type="component" value="Unassembled WGS sequence"/>
</dbReference>
<organism evidence="1 2">
    <name type="scientific">Sclerotinia trifoliorum</name>
    <dbReference type="NCBI Taxonomy" id="28548"/>
    <lineage>
        <taxon>Eukaryota</taxon>
        <taxon>Fungi</taxon>
        <taxon>Dikarya</taxon>
        <taxon>Ascomycota</taxon>
        <taxon>Pezizomycotina</taxon>
        <taxon>Leotiomycetes</taxon>
        <taxon>Helotiales</taxon>
        <taxon>Sclerotiniaceae</taxon>
        <taxon>Sclerotinia</taxon>
    </lineage>
</organism>
<proteinExistence type="predicted"/>
<keyword evidence="2" id="KW-1185">Reference proteome</keyword>
<protein>
    <submittedName>
        <fullName evidence="1">8156444a-e270-423c-a65a-bc84e5e88dbe-CDS</fullName>
    </submittedName>
</protein>
<sequence>MRMRRSMIFDSELFMQTYFLAFPFPPSTPHSGGFCHDIVSLPPINEFAEFMHDRRFQFLRSPNGSRYNVCSTASSRSGLKSVIAGKLITRGSTRKTNFNIIVTHKCKALTIRIYPIANQKYKYIRHRYIPWRMNRFRKFG</sequence>
<reference evidence="1" key="1">
    <citation type="submission" date="2020-10" db="EMBL/GenBank/DDBJ databases">
        <authorList>
            <person name="Kusch S."/>
        </authorList>
    </citation>
    <scope>NUCLEOTIDE SEQUENCE</scope>
    <source>
        <strain evidence="1">SwB9</strain>
    </source>
</reference>
<name>A0A8H2VQB9_9HELO</name>
<evidence type="ECO:0000313" key="2">
    <source>
        <dbReference type="Proteomes" id="UP000624404"/>
    </source>
</evidence>
<evidence type="ECO:0000313" key="1">
    <source>
        <dbReference type="EMBL" id="CAD6442522.1"/>
    </source>
</evidence>
<gene>
    <name evidence="1" type="ORF">SCLTRI_LOCUS2436</name>
</gene>